<comment type="caution">
    <text evidence="1">The sequence shown here is derived from an EMBL/GenBank/DDBJ whole genome shotgun (WGS) entry which is preliminary data.</text>
</comment>
<evidence type="ECO:0000313" key="2">
    <source>
        <dbReference type="Proteomes" id="UP001568894"/>
    </source>
</evidence>
<evidence type="ECO:0008006" key="3">
    <source>
        <dbReference type="Google" id="ProtNLM"/>
    </source>
</evidence>
<dbReference type="PROSITE" id="PS51257">
    <property type="entry name" value="PROKAR_LIPOPROTEIN"/>
    <property type="match status" value="1"/>
</dbReference>
<proteinExistence type="predicted"/>
<sequence>MKIRLLILFTLVFISCKKEVKEESENVQNKEFNTEAIRETEVKKIDTIQISKKHKTNKILCDLDGDNLNEIVEIVRSSKNGKSGLRIIFGNGNRTDYFGMGNNILKQGFDEIDWAGIFEKAPKNEIYWNNVNEDGEILSDQEIEEVDKIKLANDGIFMHAEESCGGGIIYLKNGKYEWIQQE</sequence>
<dbReference type="EMBL" id="JASMRN010000008">
    <property type="protein sequence ID" value="MEZ7515908.1"/>
    <property type="molecule type" value="Genomic_DNA"/>
</dbReference>
<protein>
    <recommendedName>
        <fullName evidence="3">Lipoprotein</fullName>
    </recommendedName>
</protein>
<evidence type="ECO:0000313" key="1">
    <source>
        <dbReference type="EMBL" id="MEZ7515908.1"/>
    </source>
</evidence>
<gene>
    <name evidence="1" type="ORF">QO192_11520</name>
</gene>
<organism evidence="1 2">
    <name type="scientific">Flavobacterium frigidarium</name>
    <dbReference type="NCBI Taxonomy" id="99286"/>
    <lineage>
        <taxon>Bacteria</taxon>
        <taxon>Pseudomonadati</taxon>
        <taxon>Bacteroidota</taxon>
        <taxon>Flavobacteriia</taxon>
        <taxon>Flavobacteriales</taxon>
        <taxon>Flavobacteriaceae</taxon>
        <taxon>Flavobacterium</taxon>
    </lineage>
</organism>
<accession>A0ABV4KE09</accession>
<name>A0ABV4KE09_9FLAO</name>
<keyword evidence="2" id="KW-1185">Reference proteome</keyword>
<dbReference type="RefSeq" id="WP_371570699.1">
    <property type="nucleotide sequence ID" value="NZ_JASMRN010000008.1"/>
</dbReference>
<dbReference type="Proteomes" id="UP001568894">
    <property type="component" value="Unassembled WGS sequence"/>
</dbReference>
<reference evidence="1 2" key="1">
    <citation type="submission" date="2023-05" db="EMBL/GenBank/DDBJ databases">
        <title>Adaptations of aquatic viruses from atmosphere-close ecosystems of the Central Arctic Ocean.</title>
        <authorList>
            <person name="Rahlff J."/>
            <person name="Holmfeldt K."/>
        </authorList>
    </citation>
    <scope>NUCLEOTIDE SEQUENCE [LARGE SCALE GENOMIC DNA]</scope>
    <source>
        <strain evidence="1 2">Arc14</strain>
    </source>
</reference>